<proteinExistence type="predicted"/>
<name>A0AAD1YMZ0_9CLOT</name>
<organism evidence="1 2">
    <name type="scientific">Clostridium neonatale</name>
    <dbReference type="NCBI Taxonomy" id="137838"/>
    <lineage>
        <taxon>Bacteria</taxon>
        <taxon>Bacillati</taxon>
        <taxon>Bacillota</taxon>
        <taxon>Clostridia</taxon>
        <taxon>Eubacteriales</taxon>
        <taxon>Clostridiaceae</taxon>
        <taxon>Clostridium</taxon>
    </lineage>
</organism>
<evidence type="ECO:0000313" key="2">
    <source>
        <dbReference type="Proteomes" id="UP001189143"/>
    </source>
</evidence>
<dbReference type="RefSeq" id="WP_185738666.1">
    <property type="nucleotide sequence ID" value="NZ_CAMRXC010000264.1"/>
</dbReference>
<dbReference type="EMBL" id="CAMTCP010000276">
    <property type="protein sequence ID" value="CAI3680452.1"/>
    <property type="molecule type" value="Genomic_DNA"/>
</dbReference>
<comment type="caution">
    <text evidence="1">The sequence shown here is derived from an EMBL/GenBank/DDBJ whole genome shotgun (WGS) entry which is preliminary data.</text>
</comment>
<accession>A0AAD1YMZ0</accession>
<gene>
    <name evidence="1" type="ORF">CNEO2_750013</name>
</gene>
<dbReference type="Proteomes" id="UP001189143">
    <property type="component" value="Unassembled WGS sequence"/>
</dbReference>
<reference evidence="1" key="1">
    <citation type="submission" date="2022-10" db="EMBL/GenBank/DDBJ databases">
        <authorList>
            <person name="Aires J."/>
            <person name="Mesa V."/>
        </authorList>
    </citation>
    <scope>NUCLEOTIDE SEQUENCE</scope>
    <source>
        <strain evidence="1">Clostridium neonatale JD116</strain>
    </source>
</reference>
<sequence>MSDYRKLAEKTRALTETLEALADIEEREAKGEVVSDNEGLLLLGKLTALIMDLQKGI</sequence>
<dbReference type="AlphaFoldDB" id="A0AAD1YMZ0"/>
<evidence type="ECO:0000313" key="1">
    <source>
        <dbReference type="EMBL" id="CAI3680452.1"/>
    </source>
</evidence>
<protein>
    <submittedName>
        <fullName evidence="1">Uncharacterized protein</fullName>
    </submittedName>
</protein>